<evidence type="ECO:0008006" key="3">
    <source>
        <dbReference type="Google" id="ProtNLM"/>
    </source>
</evidence>
<dbReference type="PANTHER" id="PTHR46082:SF11">
    <property type="entry name" value="AAA+ ATPASE DOMAIN-CONTAINING PROTEIN-RELATED"/>
    <property type="match status" value="1"/>
</dbReference>
<dbReference type="InParanoid" id="A0A2N3MZR2"/>
<dbReference type="PANTHER" id="PTHR46082">
    <property type="entry name" value="ATP/GTP-BINDING PROTEIN-RELATED"/>
    <property type="match status" value="1"/>
</dbReference>
<dbReference type="OrthoDB" id="20872at2759"/>
<proteinExistence type="predicted"/>
<dbReference type="InterPro" id="IPR053137">
    <property type="entry name" value="NLR-like"/>
</dbReference>
<dbReference type="VEuPathDB" id="FungiDB:jhhlp_008190"/>
<evidence type="ECO:0000313" key="2">
    <source>
        <dbReference type="Proteomes" id="UP000233524"/>
    </source>
</evidence>
<sequence length="256" mass="29532">MLPRQLPRYEDGYATLRAIPANGGDVYVWEYDRSEYYQFWNVRRIEHASWTWSNAITFAFEKSCSLVDGCEIAFRIVGRYFYVISTEPVVFLRDSTGNNMVSSDATLGPLEEHFDKYYGLRFRTDEPLSQVGLEYMVWKIDWKRGNGNSTLSLDGVRFYATSVVHPQDDGATCALNCGDDMPRCERTEEDDDPVIHYSLVASANQLMKDAAIRDRLAVEKDVLCFEMEVAGLMNHFPYLVIRSICDYSDSHKNKEW</sequence>
<keyword evidence="2" id="KW-1185">Reference proteome</keyword>
<reference evidence="1 2" key="1">
    <citation type="journal article" date="2017" name="G3 (Bethesda)">
        <title>First Draft Genome Sequence of the Pathogenic Fungus Lomentospora prolificans (Formerly Scedosporium prolificans).</title>
        <authorList>
            <person name="Luo R."/>
            <person name="Zimin A."/>
            <person name="Workman R."/>
            <person name="Fan Y."/>
            <person name="Pertea G."/>
            <person name="Grossman N."/>
            <person name="Wear M.P."/>
            <person name="Jia B."/>
            <person name="Miller H."/>
            <person name="Casadevall A."/>
            <person name="Timp W."/>
            <person name="Zhang S.X."/>
            <person name="Salzberg S.L."/>
        </authorList>
    </citation>
    <scope>NUCLEOTIDE SEQUENCE [LARGE SCALE GENOMIC DNA]</scope>
    <source>
        <strain evidence="1 2">JHH-5317</strain>
    </source>
</reference>
<dbReference type="Gene3D" id="3.40.50.1580">
    <property type="entry name" value="Nucleoside phosphorylase domain"/>
    <property type="match status" value="1"/>
</dbReference>
<comment type="caution">
    <text evidence="1">The sequence shown here is derived from an EMBL/GenBank/DDBJ whole genome shotgun (WGS) entry which is preliminary data.</text>
</comment>
<name>A0A2N3MZR2_9PEZI</name>
<dbReference type="InterPro" id="IPR035994">
    <property type="entry name" value="Nucleoside_phosphorylase_sf"/>
</dbReference>
<dbReference type="GO" id="GO:0009116">
    <property type="term" value="P:nucleoside metabolic process"/>
    <property type="evidence" value="ECO:0007669"/>
    <property type="project" value="InterPro"/>
</dbReference>
<dbReference type="Proteomes" id="UP000233524">
    <property type="component" value="Unassembled WGS sequence"/>
</dbReference>
<dbReference type="AlphaFoldDB" id="A0A2N3MZR2"/>
<dbReference type="EMBL" id="NLAX01001584">
    <property type="protein sequence ID" value="PKS05671.1"/>
    <property type="molecule type" value="Genomic_DNA"/>
</dbReference>
<gene>
    <name evidence="1" type="ORF">jhhlp_008190</name>
</gene>
<protein>
    <recommendedName>
        <fullName evidence="3">Nucleoside phosphorylase domain-containing protein</fullName>
    </recommendedName>
</protein>
<accession>A0A2N3MZR2</accession>
<organism evidence="1 2">
    <name type="scientific">Lomentospora prolificans</name>
    <dbReference type="NCBI Taxonomy" id="41688"/>
    <lineage>
        <taxon>Eukaryota</taxon>
        <taxon>Fungi</taxon>
        <taxon>Dikarya</taxon>
        <taxon>Ascomycota</taxon>
        <taxon>Pezizomycotina</taxon>
        <taxon>Sordariomycetes</taxon>
        <taxon>Hypocreomycetidae</taxon>
        <taxon>Microascales</taxon>
        <taxon>Microascaceae</taxon>
        <taxon>Lomentospora</taxon>
    </lineage>
</organism>
<dbReference type="SUPFAM" id="SSF53167">
    <property type="entry name" value="Purine and uridine phosphorylases"/>
    <property type="match status" value="1"/>
</dbReference>
<evidence type="ECO:0000313" key="1">
    <source>
        <dbReference type="EMBL" id="PKS05671.1"/>
    </source>
</evidence>
<dbReference type="STRING" id="41688.A0A2N3MZR2"/>
<dbReference type="GO" id="GO:0003824">
    <property type="term" value="F:catalytic activity"/>
    <property type="evidence" value="ECO:0007669"/>
    <property type="project" value="InterPro"/>
</dbReference>